<dbReference type="PANTHER" id="PTHR43080">
    <property type="entry name" value="CBS DOMAIN-CONTAINING PROTEIN CBSX3, MITOCHONDRIAL"/>
    <property type="match status" value="1"/>
</dbReference>
<feature type="domain" description="CBS" evidence="3">
    <location>
        <begin position="77"/>
        <end position="134"/>
    </location>
</feature>
<dbReference type="RefSeq" id="WP_217069440.1">
    <property type="nucleotide sequence ID" value="NZ_JAHQCS010000183.1"/>
</dbReference>
<dbReference type="Pfam" id="PF01842">
    <property type="entry name" value="ACT"/>
    <property type="match status" value="1"/>
</dbReference>
<feature type="domain" description="ACT" evidence="4">
    <location>
        <begin position="138"/>
        <end position="211"/>
    </location>
</feature>
<accession>A0ABS6JMT3</accession>
<dbReference type="EMBL" id="JAHQCS010000183">
    <property type="protein sequence ID" value="MBU9714675.1"/>
    <property type="molecule type" value="Genomic_DNA"/>
</dbReference>
<dbReference type="InterPro" id="IPR002912">
    <property type="entry name" value="ACT_dom"/>
</dbReference>
<sequence length="213" mass="23709">MIIKDIMVRDVIVTSPSSTISDALQKMERNRIRHLPVVNDNKEIVGIISDRDLRDASPSIFDKKSEGHLDLPIEKIMITDVLTAFAGDFVEDAANTMTENQISCLPIEDNGKIIGIITETDLLYTLVKLTGADLPSSRLEVEVENKSGMLSNVAQIIKEHNINIHSALVYPATNISKKILVFRVQAMDIRPLTQAIISSGYRVLWPSNLEMNI</sequence>
<dbReference type="SMART" id="SM00116">
    <property type="entry name" value="CBS"/>
    <property type="match status" value="2"/>
</dbReference>
<dbReference type="PROSITE" id="PS51371">
    <property type="entry name" value="CBS"/>
    <property type="match status" value="2"/>
</dbReference>
<proteinExistence type="predicted"/>
<feature type="domain" description="CBS" evidence="3">
    <location>
        <begin position="7"/>
        <end position="63"/>
    </location>
</feature>
<organism evidence="5 6">
    <name type="scientific">Evansella tamaricis</name>
    <dbReference type="NCBI Taxonomy" id="2069301"/>
    <lineage>
        <taxon>Bacteria</taxon>
        <taxon>Bacillati</taxon>
        <taxon>Bacillota</taxon>
        <taxon>Bacilli</taxon>
        <taxon>Bacillales</taxon>
        <taxon>Bacillaceae</taxon>
        <taxon>Evansella</taxon>
    </lineage>
</organism>
<evidence type="ECO:0000256" key="1">
    <source>
        <dbReference type="ARBA" id="ARBA00023122"/>
    </source>
</evidence>
<keyword evidence="1 2" id="KW-0129">CBS domain</keyword>
<name>A0ABS6JMT3_9BACI</name>
<evidence type="ECO:0000313" key="5">
    <source>
        <dbReference type="EMBL" id="MBU9714675.1"/>
    </source>
</evidence>
<gene>
    <name evidence="5" type="ORF">KS419_23295</name>
</gene>
<dbReference type="InterPro" id="IPR000644">
    <property type="entry name" value="CBS_dom"/>
</dbReference>
<comment type="caution">
    <text evidence="5">The sequence shown here is derived from an EMBL/GenBank/DDBJ whole genome shotgun (WGS) entry which is preliminary data.</text>
</comment>
<dbReference type="Proteomes" id="UP000784880">
    <property type="component" value="Unassembled WGS sequence"/>
</dbReference>
<evidence type="ECO:0000313" key="6">
    <source>
        <dbReference type="Proteomes" id="UP000784880"/>
    </source>
</evidence>
<protein>
    <submittedName>
        <fullName evidence="5">Acetoin utilization AcuB family protein</fullName>
    </submittedName>
</protein>
<reference evidence="5 6" key="1">
    <citation type="submission" date="2021-06" db="EMBL/GenBank/DDBJ databases">
        <title>Bacillus sp. RD4P76, an endophyte from a halophyte.</title>
        <authorList>
            <person name="Sun J.-Q."/>
        </authorList>
    </citation>
    <scope>NUCLEOTIDE SEQUENCE [LARGE SCALE GENOMIC DNA]</scope>
    <source>
        <strain evidence="5 6">CGMCC 1.15917</strain>
    </source>
</reference>
<dbReference type="PROSITE" id="PS51671">
    <property type="entry name" value="ACT"/>
    <property type="match status" value="1"/>
</dbReference>
<dbReference type="InterPro" id="IPR051257">
    <property type="entry name" value="Diverse_CBS-Domain"/>
</dbReference>
<evidence type="ECO:0000256" key="2">
    <source>
        <dbReference type="PROSITE-ProRule" id="PRU00703"/>
    </source>
</evidence>
<dbReference type="CDD" id="cd04883">
    <property type="entry name" value="ACT_AcuB"/>
    <property type="match status" value="1"/>
</dbReference>
<dbReference type="Pfam" id="PF00571">
    <property type="entry name" value="CBS"/>
    <property type="match status" value="2"/>
</dbReference>
<dbReference type="CDD" id="cd04584">
    <property type="entry name" value="CBS_pair_AcuB_like"/>
    <property type="match status" value="1"/>
</dbReference>
<evidence type="ECO:0000259" key="4">
    <source>
        <dbReference type="PROSITE" id="PS51671"/>
    </source>
</evidence>
<evidence type="ECO:0000259" key="3">
    <source>
        <dbReference type="PROSITE" id="PS51371"/>
    </source>
</evidence>
<keyword evidence="6" id="KW-1185">Reference proteome</keyword>
<dbReference type="PANTHER" id="PTHR43080:SF2">
    <property type="entry name" value="CBS DOMAIN-CONTAINING PROTEIN"/>
    <property type="match status" value="1"/>
</dbReference>